<organism evidence="1 2">
    <name type="scientific">Melastoma candidum</name>
    <dbReference type="NCBI Taxonomy" id="119954"/>
    <lineage>
        <taxon>Eukaryota</taxon>
        <taxon>Viridiplantae</taxon>
        <taxon>Streptophyta</taxon>
        <taxon>Embryophyta</taxon>
        <taxon>Tracheophyta</taxon>
        <taxon>Spermatophyta</taxon>
        <taxon>Magnoliopsida</taxon>
        <taxon>eudicotyledons</taxon>
        <taxon>Gunneridae</taxon>
        <taxon>Pentapetalae</taxon>
        <taxon>rosids</taxon>
        <taxon>malvids</taxon>
        <taxon>Myrtales</taxon>
        <taxon>Melastomataceae</taxon>
        <taxon>Melastomatoideae</taxon>
        <taxon>Melastomateae</taxon>
        <taxon>Melastoma</taxon>
    </lineage>
</organism>
<evidence type="ECO:0000313" key="1">
    <source>
        <dbReference type="EMBL" id="KAI4377714.1"/>
    </source>
</evidence>
<comment type="caution">
    <text evidence="1">The sequence shown here is derived from an EMBL/GenBank/DDBJ whole genome shotgun (WGS) entry which is preliminary data.</text>
</comment>
<proteinExistence type="predicted"/>
<gene>
    <name evidence="1" type="ORF">MLD38_015299</name>
</gene>
<keyword evidence="2" id="KW-1185">Reference proteome</keyword>
<sequence>MGRYAPLRTLFLSSSKRLFASGATTLYRAGSGSNALPFAVQYLMKSCGLPLDSALSAASKLRELGRDDTEKPDSVISYLRSCGFNKTHIAALVGKQPIVLSMNVDRILKPKIQFLSEIGLPRDLVVNVIIRNPQVMSRSLDAHIKPRCELLLEYCKDADTLAAALWRCSQLLVHVDNGRFGRNVECLIESGMPKDKISRLIGMQPRVLLHSSDWMVWVTKFVKGLGFDPKALMFGHAVCVMASMTEATWRKRIDIFKSIGWSEEEVFVMFRRQPYCLASSKDKLLRVVDFFVNTVEIELKALVGRPHLLLYGIDKRLRPRYKVIKALASKNLLSEKKNVLTLFALGEKKFVKNYIAKYKDDVPGLMDMYLGVDAMKKGK</sequence>
<name>A0ACB9RFR0_9MYRT</name>
<reference evidence="2" key="1">
    <citation type="journal article" date="2023" name="Front. Plant Sci.">
        <title>Chromosomal-level genome assembly of Melastoma candidum provides insights into trichome evolution.</title>
        <authorList>
            <person name="Zhong Y."/>
            <person name="Wu W."/>
            <person name="Sun C."/>
            <person name="Zou P."/>
            <person name="Liu Y."/>
            <person name="Dai S."/>
            <person name="Zhou R."/>
        </authorList>
    </citation>
    <scope>NUCLEOTIDE SEQUENCE [LARGE SCALE GENOMIC DNA]</scope>
</reference>
<accession>A0ACB9RFR0</accession>
<evidence type="ECO:0000313" key="2">
    <source>
        <dbReference type="Proteomes" id="UP001057402"/>
    </source>
</evidence>
<dbReference type="EMBL" id="CM042883">
    <property type="protein sequence ID" value="KAI4377714.1"/>
    <property type="molecule type" value="Genomic_DNA"/>
</dbReference>
<dbReference type="Proteomes" id="UP001057402">
    <property type="component" value="Chromosome 4"/>
</dbReference>
<protein>
    <submittedName>
        <fullName evidence="1">Uncharacterized protein</fullName>
    </submittedName>
</protein>